<accession>A0AB39UU85</accession>
<evidence type="ECO:0000259" key="2">
    <source>
        <dbReference type="Pfam" id="PF12697"/>
    </source>
</evidence>
<dbReference type="EMBL" id="CP154858">
    <property type="protein sequence ID" value="XDT71669.1"/>
    <property type="molecule type" value="Genomic_DNA"/>
</dbReference>
<dbReference type="GO" id="GO:0016787">
    <property type="term" value="F:hydrolase activity"/>
    <property type="evidence" value="ECO:0007669"/>
    <property type="project" value="UniProtKB-KW"/>
</dbReference>
<reference evidence="3" key="1">
    <citation type="submission" date="2024-05" db="EMBL/GenBank/DDBJ databases">
        <title>Genome sequencing of novel strain.</title>
        <authorList>
            <person name="Ganbat D."/>
            <person name="Ganbat S."/>
            <person name="Lee S.-J."/>
        </authorList>
    </citation>
    <scope>NUCLEOTIDE SEQUENCE</scope>
    <source>
        <strain evidence="3">SMD15-11</strain>
    </source>
</reference>
<dbReference type="PRINTS" id="PR00111">
    <property type="entry name" value="ABHYDROLASE"/>
</dbReference>
<dbReference type="Pfam" id="PF12697">
    <property type="entry name" value="Abhydrolase_6"/>
    <property type="match status" value="1"/>
</dbReference>
<dbReference type="AlphaFoldDB" id="A0AB39UU85"/>
<keyword evidence="1 3" id="KW-0378">Hydrolase</keyword>
<organism evidence="3">
    <name type="scientific">Thermohahella caldifontis</name>
    <dbReference type="NCBI Taxonomy" id="3142973"/>
    <lineage>
        <taxon>Bacteria</taxon>
        <taxon>Pseudomonadati</taxon>
        <taxon>Pseudomonadota</taxon>
        <taxon>Gammaproteobacteria</taxon>
        <taxon>Oceanospirillales</taxon>
        <taxon>Hahellaceae</taxon>
        <taxon>Thermohahella</taxon>
    </lineage>
</organism>
<evidence type="ECO:0000256" key="1">
    <source>
        <dbReference type="ARBA" id="ARBA00022801"/>
    </source>
</evidence>
<proteinExistence type="predicted"/>
<dbReference type="SUPFAM" id="SSF53474">
    <property type="entry name" value="alpha/beta-Hydrolases"/>
    <property type="match status" value="1"/>
</dbReference>
<feature type="domain" description="AB hydrolase-1" evidence="2">
    <location>
        <begin position="15"/>
        <end position="246"/>
    </location>
</feature>
<dbReference type="InterPro" id="IPR000073">
    <property type="entry name" value="AB_hydrolase_1"/>
</dbReference>
<sequence>MVQLAHRVQGQGSPVILVHGLFGSMENLGAIARLLAGEFEVHSLDMRNHGRSPHTDHMDYATMSQDILKYMNRAGLDQAAMLGHSMGGKTVMQLALNAPERVTRLVVADIAPVRYPPHHQSVMAGLSAIGDPSRLTSRAEADAILKAYVPEDAVRLFLLKNLVRAEQGFSWRINLPVIRQSYDALMAGQDGGCFPGPVLFIKGGASDYIRPEHRTTIARLFPNAQLKVIPGTGHWLHAEKPQLFARIVSRFLKEAA</sequence>
<dbReference type="RefSeq" id="WP_369600694.1">
    <property type="nucleotide sequence ID" value="NZ_CP154858.1"/>
</dbReference>
<evidence type="ECO:0000313" key="3">
    <source>
        <dbReference type="EMBL" id="XDT71669.1"/>
    </source>
</evidence>
<dbReference type="KEGG" id="tcd:AAIA72_12750"/>
<protein>
    <submittedName>
        <fullName evidence="3">Alpha/beta fold hydrolase</fullName>
    </submittedName>
</protein>
<dbReference type="InterPro" id="IPR029058">
    <property type="entry name" value="AB_hydrolase_fold"/>
</dbReference>
<dbReference type="PANTHER" id="PTHR46118">
    <property type="entry name" value="PROTEIN ABHD11"/>
    <property type="match status" value="1"/>
</dbReference>
<name>A0AB39UU85_9GAMM</name>
<dbReference type="PANTHER" id="PTHR46118:SF4">
    <property type="entry name" value="PROTEIN ABHD11"/>
    <property type="match status" value="1"/>
</dbReference>
<dbReference type="Gene3D" id="3.40.50.1820">
    <property type="entry name" value="alpha/beta hydrolase"/>
    <property type="match status" value="1"/>
</dbReference>
<gene>
    <name evidence="3" type="ORF">AAIA72_12750</name>
</gene>